<dbReference type="Proteomes" id="UP000245507">
    <property type="component" value="Unassembled WGS sequence"/>
</dbReference>
<keyword evidence="3" id="KW-1185">Reference proteome</keyword>
<keyword evidence="1" id="KW-1133">Transmembrane helix</keyword>
<gene>
    <name evidence="2" type="ORF">DJ010_09565</name>
</gene>
<protein>
    <recommendedName>
        <fullName evidence="4">DUF308 domain-containing protein</fullName>
    </recommendedName>
</protein>
<sequence length="191" mass="19360">MATALPTAQPSADPGTEIARPLRNLYVVRFAFALVWAGVLATHASDLDLLSRTLLVLYPLFDLAAAAYDLRTAGATRHRGALHANIALSLLAAGGLAGVSDTPDALRVWGAWAVAAGAVQLVVALRRRRVGGQLPMVLSGGLSVLAGLGIAGTAGQDDPSLAALAGYATLGGVFFLLSAIRLGRELGGGAA</sequence>
<reference evidence="2 3" key="1">
    <citation type="submission" date="2018-05" db="EMBL/GenBank/DDBJ databases">
        <title>Nocardioides silvaticus genome.</title>
        <authorList>
            <person name="Li C."/>
            <person name="Wang G."/>
        </authorList>
    </citation>
    <scope>NUCLEOTIDE SEQUENCE [LARGE SCALE GENOMIC DNA]</scope>
    <source>
        <strain evidence="2 3">CCTCC AB 2018079</strain>
    </source>
</reference>
<feature type="transmembrane region" description="Helical" evidence="1">
    <location>
        <begin position="137"/>
        <end position="155"/>
    </location>
</feature>
<name>A0A316TFT7_9ACTN</name>
<dbReference type="AlphaFoldDB" id="A0A316TFT7"/>
<proteinExistence type="predicted"/>
<feature type="transmembrane region" description="Helical" evidence="1">
    <location>
        <begin position="80"/>
        <end position="100"/>
    </location>
</feature>
<feature type="transmembrane region" description="Helical" evidence="1">
    <location>
        <begin position="106"/>
        <end position="125"/>
    </location>
</feature>
<keyword evidence="1" id="KW-0472">Membrane</keyword>
<feature type="transmembrane region" description="Helical" evidence="1">
    <location>
        <begin position="161"/>
        <end position="180"/>
    </location>
</feature>
<dbReference type="RefSeq" id="WP_109693436.1">
    <property type="nucleotide sequence ID" value="NZ_QGDD01000003.1"/>
</dbReference>
<evidence type="ECO:0008006" key="4">
    <source>
        <dbReference type="Google" id="ProtNLM"/>
    </source>
</evidence>
<organism evidence="2 3">
    <name type="scientific">Nocardioides silvaticus</name>
    <dbReference type="NCBI Taxonomy" id="2201891"/>
    <lineage>
        <taxon>Bacteria</taxon>
        <taxon>Bacillati</taxon>
        <taxon>Actinomycetota</taxon>
        <taxon>Actinomycetes</taxon>
        <taxon>Propionibacteriales</taxon>
        <taxon>Nocardioidaceae</taxon>
        <taxon>Nocardioides</taxon>
    </lineage>
</organism>
<comment type="caution">
    <text evidence="2">The sequence shown here is derived from an EMBL/GenBank/DDBJ whole genome shotgun (WGS) entry which is preliminary data.</text>
</comment>
<dbReference type="OrthoDB" id="960912at2"/>
<dbReference type="EMBL" id="QGDD01000003">
    <property type="protein sequence ID" value="PWN03347.1"/>
    <property type="molecule type" value="Genomic_DNA"/>
</dbReference>
<evidence type="ECO:0000313" key="3">
    <source>
        <dbReference type="Proteomes" id="UP000245507"/>
    </source>
</evidence>
<accession>A0A316TFT7</accession>
<evidence type="ECO:0000256" key="1">
    <source>
        <dbReference type="SAM" id="Phobius"/>
    </source>
</evidence>
<evidence type="ECO:0000313" key="2">
    <source>
        <dbReference type="EMBL" id="PWN03347.1"/>
    </source>
</evidence>
<feature type="transmembrane region" description="Helical" evidence="1">
    <location>
        <begin position="26"/>
        <end position="43"/>
    </location>
</feature>
<feature type="transmembrane region" description="Helical" evidence="1">
    <location>
        <begin position="49"/>
        <end position="68"/>
    </location>
</feature>
<keyword evidence="1" id="KW-0812">Transmembrane</keyword>